<sequence>MPHRKLASLCCFALLISPLSAEEIPPALKEYQGRTIAQTMHYQGAPWLIRESREREEDCTTMVKQLGLKPGMIACDMGCGNGFYTLKMAEVVGAEGRVLAVDIQPEMLRLLQARAEEAEIKNVDRILGDVHDPKLPAGQVDLILCIDVYHEFSHPVQMLAAMRESLKPTGRLVLVEFRAEDENVPIKPLHKMSKDQVNKELTANGFRLARQFDDLPWQHMMFYARDDSPKDEAKLAPEQPPTETEPASK</sequence>
<dbReference type="Proteomes" id="UP000004358">
    <property type="component" value="Unassembled WGS sequence"/>
</dbReference>
<dbReference type="eggNOG" id="COG1889">
    <property type="taxonomic scope" value="Bacteria"/>
</dbReference>
<dbReference type="InterPro" id="IPR029063">
    <property type="entry name" value="SAM-dependent_MTases_sf"/>
</dbReference>
<feature type="chain" id="PRO_5002664725" description="Methyltransferase domain-containing protein" evidence="2">
    <location>
        <begin position="22"/>
        <end position="249"/>
    </location>
</feature>
<evidence type="ECO:0000313" key="4">
    <source>
        <dbReference type="EMBL" id="EAQ82736.1"/>
    </source>
</evidence>
<dbReference type="AlphaFoldDB" id="A3ZLV3"/>
<dbReference type="Gene3D" id="3.40.50.150">
    <property type="entry name" value="Vaccinia Virus protein VP39"/>
    <property type="match status" value="1"/>
</dbReference>
<feature type="domain" description="Methyltransferase" evidence="3">
    <location>
        <begin position="69"/>
        <end position="200"/>
    </location>
</feature>
<accession>A3ZLV3</accession>
<dbReference type="Pfam" id="PF13847">
    <property type="entry name" value="Methyltransf_31"/>
    <property type="match status" value="1"/>
</dbReference>
<feature type="signal peptide" evidence="2">
    <location>
        <begin position="1"/>
        <end position="21"/>
    </location>
</feature>
<dbReference type="SUPFAM" id="SSF53335">
    <property type="entry name" value="S-adenosyl-L-methionine-dependent methyltransferases"/>
    <property type="match status" value="1"/>
</dbReference>
<dbReference type="HOGENOM" id="CLU_037990_16_0_0"/>
<gene>
    <name evidence="4" type="ORF">DSM3645_10062</name>
</gene>
<organism evidence="4 5">
    <name type="scientific">Blastopirellula marina DSM 3645</name>
    <dbReference type="NCBI Taxonomy" id="314230"/>
    <lineage>
        <taxon>Bacteria</taxon>
        <taxon>Pseudomonadati</taxon>
        <taxon>Planctomycetota</taxon>
        <taxon>Planctomycetia</taxon>
        <taxon>Pirellulales</taxon>
        <taxon>Pirellulaceae</taxon>
        <taxon>Blastopirellula</taxon>
    </lineage>
</organism>
<dbReference type="OrthoDB" id="9784101at2"/>
<dbReference type="InterPro" id="IPR025714">
    <property type="entry name" value="Methyltranfer_dom"/>
</dbReference>
<keyword evidence="2" id="KW-0732">Signal</keyword>
<evidence type="ECO:0000256" key="2">
    <source>
        <dbReference type="SAM" id="SignalP"/>
    </source>
</evidence>
<dbReference type="PANTHER" id="PTHR43861">
    <property type="entry name" value="TRANS-ACONITATE 2-METHYLTRANSFERASE-RELATED"/>
    <property type="match status" value="1"/>
</dbReference>
<name>A3ZLV3_9BACT</name>
<proteinExistence type="predicted"/>
<evidence type="ECO:0000259" key="3">
    <source>
        <dbReference type="Pfam" id="PF13847"/>
    </source>
</evidence>
<evidence type="ECO:0000256" key="1">
    <source>
        <dbReference type="SAM" id="MobiDB-lite"/>
    </source>
</evidence>
<feature type="region of interest" description="Disordered" evidence="1">
    <location>
        <begin position="226"/>
        <end position="249"/>
    </location>
</feature>
<comment type="caution">
    <text evidence="4">The sequence shown here is derived from an EMBL/GenBank/DDBJ whole genome shotgun (WGS) entry which is preliminary data.</text>
</comment>
<dbReference type="EMBL" id="AANZ01000001">
    <property type="protein sequence ID" value="EAQ82736.1"/>
    <property type="molecule type" value="Genomic_DNA"/>
</dbReference>
<dbReference type="STRING" id="314230.DSM3645_10062"/>
<feature type="compositionally biased region" description="Basic and acidic residues" evidence="1">
    <location>
        <begin position="226"/>
        <end position="235"/>
    </location>
</feature>
<evidence type="ECO:0000313" key="5">
    <source>
        <dbReference type="Proteomes" id="UP000004358"/>
    </source>
</evidence>
<protein>
    <recommendedName>
        <fullName evidence="3">Methyltransferase domain-containing protein</fullName>
    </recommendedName>
</protein>
<dbReference type="CDD" id="cd02440">
    <property type="entry name" value="AdoMet_MTases"/>
    <property type="match status" value="1"/>
</dbReference>
<dbReference type="RefSeq" id="WP_002655606.1">
    <property type="nucleotide sequence ID" value="NZ_CH672377.1"/>
</dbReference>
<reference evidence="4 5" key="1">
    <citation type="submission" date="2006-02" db="EMBL/GenBank/DDBJ databases">
        <authorList>
            <person name="Amann R."/>
            <person name="Ferriera S."/>
            <person name="Johnson J."/>
            <person name="Kravitz S."/>
            <person name="Halpern A."/>
            <person name="Remington K."/>
            <person name="Beeson K."/>
            <person name="Tran B."/>
            <person name="Rogers Y.-H."/>
            <person name="Friedman R."/>
            <person name="Venter J.C."/>
        </authorList>
    </citation>
    <scope>NUCLEOTIDE SEQUENCE [LARGE SCALE GENOMIC DNA]</scope>
    <source>
        <strain evidence="4 5">DSM 3645</strain>
    </source>
</reference>